<gene>
    <name evidence="4" type="primary">LOC105265142</name>
</gene>
<keyword evidence="3" id="KW-1185">Reference proteome</keyword>
<dbReference type="GO" id="GO:0045505">
    <property type="term" value="F:dynein intermediate chain binding"/>
    <property type="evidence" value="ECO:0007669"/>
    <property type="project" value="InterPro"/>
</dbReference>
<protein>
    <submittedName>
        <fullName evidence="4">Dynein-1-beta heavy chain, flagellar inner arm I1 complex</fullName>
    </submittedName>
</protein>
<dbReference type="PANTHER" id="PTHR46532">
    <property type="entry name" value="MALE FERTILITY FACTOR KL5"/>
    <property type="match status" value="1"/>
</dbReference>
<feature type="compositionally biased region" description="Basic and acidic residues" evidence="1">
    <location>
        <begin position="7"/>
        <end position="19"/>
    </location>
</feature>
<evidence type="ECO:0000256" key="1">
    <source>
        <dbReference type="SAM" id="MobiDB-lite"/>
    </source>
</evidence>
<dbReference type="InterPro" id="IPR026983">
    <property type="entry name" value="DHC"/>
</dbReference>
<dbReference type="InterPro" id="IPR013594">
    <property type="entry name" value="Dynein_heavy_tail"/>
</dbReference>
<feature type="region of interest" description="Disordered" evidence="1">
    <location>
        <begin position="1"/>
        <end position="24"/>
    </location>
</feature>
<dbReference type="KEGG" id="fas:105265142"/>
<reference evidence="4" key="1">
    <citation type="submission" date="2025-08" db="UniProtKB">
        <authorList>
            <consortium name="RefSeq"/>
        </authorList>
    </citation>
    <scope>IDENTIFICATION</scope>
    <source>
        <strain evidence="4">USDA-PBARC FA_bdor</strain>
        <tissue evidence="4">Whole organism</tissue>
    </source>
</reference>
<dbReference type="PANTHER" id="PTHR46532:SF11">
    <property type="entry name" value="DYNEIN AXONEMAL HEAVY CHAIN 12"/>
    <property type="match status" value="1"/>
</dbReference>
<feature type="domain" description="Dynein heavy chain tail" evidence="2">
    <location>
        <begin position="99"/>
        <end position="500"/>
    </location>
</feature>
<dbReference type="Pfam" id="PF08385">
    <property type="entry name" value="DHC_N1"/>
    <property type="match status" value="1"/>
</dbReference>
<dbReference type="GO" id="GO:0007018">
    <property type="term" value="P:microtubule-based movement"/>
    <property type="evidence" value="ECO:0007669"/>
    <property type="project" value="InterPro"/>
</dbReference>
<accession>A0A9R1T0V6</accession>
<keyword evidence="4" id="KW-0969">Cilium</keyword>
<keyword evidence="4" id="KW-0966">Cell projection</keyword>
<proteinExistence type="predicted"/>
<name>A0A9R1T0V6_9HYME</name>
<evidence type="ECO:0000259" key="2">
    <source>
        <dbReference type="Pfam" id="PF08385"/>
    </source>
</evidence>
<dbReference type="RefSeq" id="XP_011300789.1">
    <property type="nucleotide sequence ID" value="XM_011302487.1"/>
</dbReference>
<keyword evidence="4" id="KW-0282">Flagellum</keyword>
<dbReference type="OrthoDB" id="10251809at2759"/>
<sequence length="536" mass="61967">MATARADSIDPKKMRRGIEKAPPPDCRDYLDMDTDEEEFGRQGIPRIPVNLTIILIVNLTIGLYVETPEPVEELPPEPEKPVFTDDELETLVCDICTIENLSCLHHQLKSNPVLTIVKMLKEVNSSSVEQFHSLTEEVEELVAEASSNVMYLNLFVDNCVSFDVPSGIEEYSTKILHQIRFVGLESKFYTSEDKIDTLCRALGTQIIEQCKNYINLDAILSGDASEGKRMLENSINCCQTFLRIFDRISRMDAQSDTAVISKINKTTAFCHVNIFIQRCQDLIEFSEARFVYDTSEEVKMIGGARGMEHELQYKKIEESFTEILEEVKEIRYFILDVTTTVWLDRIVSLNKRIQSIDNMVKNLIQEIFEDVQNIEEGIGALYAMKRFVTRRNLRETIRNYWTAAWKIFDSELKAIDIREKDVLDDMVTKRSIRSAMLIRIKADYINNQFNIMINASDWLGDSNIQLRIIKEYKLIQSALTEKEKFFFSLWEKDVQTDVEIRNILKESVVKFLNSPNEDLLEMAASEVEIRKNPMLM</sequence>
<dbReference type="GeneID" id="105265142"/>
<dbReference type="Proteomes" id="UP000694866">
    <property type="component" value="Unplaced"/>
</dbReference>
<dbReference type="GO" id="GO:0005858">
    <property type="term" value="C:axonemal dynein complex"/>
    <property type="evidence" value="ECO:0007669"/>
    <property type="project" value="TreeGrafter"/>
</dbReference>
<organism evidence="3 4">
    <name type="scientific">Fopius arisanus</name>
    <dbReference type="NCBI Taxonomy" id="64838"/>
    <lineage>
        <taxon>Eukaryota</taxon>
        <taxon>Metazoa</taxon>
        <taxon>Ecdysozoa</taxon>
        <taxon>Arthropoda</taxon>
        <taxon>Hexapoda</taxon>
        <taxon>Insecta</taxon>
        <taxon>Pterygota</taxon>
        <taxon>Neoptera</taxon>
        <taxon>Endopterygota</taxon>
        <taxon>Hymenoptera</taxon>
        <taxon>Apocrita</taxon>
        <taxon>Ichneumonoidea</taxon>
        <taxon>Braconidae</taxon>
        <taxon>Opiinae</taxon>
        <taxon>Fopius</taxon>
    </lineage>
</organism>
<dbReference type="GO" id="GO:0051959">
    <property type="term" value="F:dynein light intermediate chain binding"/>
    <property type="evidence" value="ECO:0007669"/>
    <property type="project" value="InterPro"/>
</dbReference>
<evidence type="ECO:0000313" key="3">
    <source>
        <dbReference type="Proteomes" id="UP000694866"/>
    </source>
</evidence>
<evidence type="ECO:0000313" key="4">
    <source>
        <dbReference type="RefSeq" id="XP_011300789.1"/>
    </source>
</evidence>
<dbReference type="AlphaFoldDB" id="A0A9R1T0V6"/>